<proteinExistence type="predicted"/>
<dbReference type="AlphaFoldDB" id="A0AAD8NK59"/>
<comment type="caution">
    <text evidence="1">The sequence shown here is derived from an EMBL/GenBank/DDBJ whole genome shotgun (WGS) entry which is preliminary data.</text>
</comment>
<gene>
    <name evidence="1" type="ORF">QVD17_28073</name>
</gene>
<sequence>MLIDYSFLFVILMRINGERLVFLARDGLCEASNSEVASKKEHVTPILLKCVGKHPTRDLPKFIAGSKP</sequence>
<dbReference type="Proteomes" id="UP001229421">
    <property type="component" value="Unassembled WGS sequence"/>
</dbReference>
<evidence type="ECO:0000313" key="1">
    <source>
        <dbReference type="EMBL" id="KAK1418920.1"/>
    </source>
</evidence>
<name>A0AAD8NK59_TARER</name>
<reference evidence="1" key="1">
    <citation type="journal article" date="2023" name="bioRxiv">
        <title>Improved chromosome-level genome assembly for marigold (Tagetes erecta).</title>
        <authorList>
            <person name="Jiang F."/>
            <person name="Yuan L."/>
            <person name="Wang S."/>
            <person name="Wang H."/>
            <person name="Xu D."/>
            <person name="Wang A."/>
            <person name="Fan W."/>
        </authorList>
    </citation>
    <scope>NUCLEOTIDE SEQUENCE</scope>
    <source>
        <strain evidence="1">WSJ</strain>
        <tissue evidence="1">Leaf</tissue>
    </source>
</reference>
<keyword evidence="2" id="KW-1185">Reference proteome</keyword>
<dbReference type="EMBL" id="JAUHHV010000007">
    <property type="protein sequence ID" value="KAK1418920.1"/>
    <property type="molecule type" value="Genomic_DNA"/>
</dbReference>
<evidence type="ECO:0000313" key="2">
    <source>
        <dbReference type="Proteomes" id="UP001229421"/>
    </source>
</evidence>
<organism evidence="1 2">
    <name type="scientific">Tagetes erecta</name>
    <name type="common">African marigold</name>
    <dbReference type="NCBI Taxonomy" id="13708"/>
    <lineage>
        <taxon>Eukaryota</taxon>
        <taxon>Viridiplantae</taxon>
        <taxon>Streptophyta</taxon>
        <taxon>Embryophyta</taxon>
        <taxon>Tracheophyta</taxon>
        <taxon>Spermatophyta</taxon>
        <taxon>Magnoliopsida</taxon>
        <taxon>eudicotyledons</taxon>
        <taxon>Gunneridae</taxon>
        <taxon>Pentapetalae</taxon>
        <taxon>asterids</taxon>
        <taxon>campanulids</taxon>
        <taxon>Asterales</taxon>
        <taxon>Asteraceae</taxon>
        <taxon>Asteroideae</taxon>
        <taxon>Heliantheae alliance</taxon>
        <taxon>Tageteae</taxon>
        <taxon>Tagetes</taxon>
    </lineage>
</organism>
<accession>A0AAD8NK59</accession>
<protein>
    <submittedName>
        <fullName evidence="1">Uncharacterized protein</fullName>
    </submittedName>
</protein>